<evidence type="ECO:0000256" key="5">
    <source>
        <dbReference type="ARBA" id="ARBA00023065"/>
    </source>
</evidence>
<evidence type="ECO:0000313" key="14">
    <source>
        <dbReference type="Proteomes" id="UP000317624"/>
    </source>
</evidence>
<evidence type="ECO:0000313" key="13">
    <source>
        <dbReference type="EMBL" id="TVT38294.1"/>
    </source>
</evidence>
<evidence type="ECO:0000256" key="2">
    <source>
        <dbReference type="ARBA" id="ARBA00022448"/>
    </source>
</evidence>
<evidence type="ECO:0000256" key="7">
    <source>
        <dbReference type="ARBA" id="ARBA00023173"/>
    </source>
</evidence>
<dbReference type="Gene3D" id="3.10.580.10">
    <property type="entry name" value="CBS-domain"/>
    <property type="match status" value="1"/>
</dbReference>
<dbReference type="OrthoDB" id="9767361at2"/>
<feature type="transmembrane region" description="Helical" evidence="11">
    <location>
        <begin position="386"/>
        <end position="410"/>
    </location>
</feature>
<keyword evidence="5" id="KW-0406">Ion transport</keyword>
<comment type="subcellular location">
    <subcellularLocation>
        <location evidence="1">Membrane</location>
        <topology evidence="1">Multi-pass membrane protein</topology>
    </subcellularLocation>
</comment>
<keyword evidence="10" id="KW-0129">CBS domain</keyword>
<evidence type="ECO:0000256" key="1">
    <source>
        <dbReference type="ARBA" id="ARBA00004141"/>
    </source>
</evidence>
<dbReference type="CDD" id="cd02205">
    <property type="entry name" value="CBS_pair_SF"/>
    <property type="match status" value="1"/>
</dbReference>
<dbReference type="GO" id="GO:0034707">
    <property type="term" value="C:chloride channel complex"/>
    <property type="evidence" value="ECO:0007669"/>
    <property type="project" value="UniProtKB-KW"/>
</dbReference>
<feature type="transmembrane region" description="Helical" evidence="11">
    <location>
        <begin position="69"/>
        <end position="88"/>
    </location>
</feature>
<gene>
    <name evidence="13" type="ORF">FNT36_19025</name>
</gene>
<evidence type="ECO:0000256" key="4">
    <source>
        <dbReference type="ARBA" id="ARBA00022989"/>
    </source>
</evidence>
<feature type="transmembrane region" description="Helical" evidence="11">
    <location>
        <begin position="162"/>
        <end position="186"/>
    </location>
</feature>
<reference evidence="13 14" key="1">
    <citation type="submission" date="2019-07" db="EMBL/GenBank/DDBJ databases">
        <title>Hymenobacter sp. straun FUR1 Genome sequencing and assembly.</title>
        <authorList>
            <person name="Chhetri G."/>
        </authorList>
    </citation>
    <scope>NUCLEOTIDE SEQUENCE [LARGE SCALE GENOMIC DNA]</scope>
    <source>
        <strain evidence="13 14">Fur1</strain>
    </source>
</reference>
<feature type="transmembrane region" description="Helical" evidence="11">
    <location>
        <begin position="354"/>
        <end position="374"/>
    </location>
</feature>
<dbReference type="InterPro" id="IPR001807">
    <property type="entry name" value="ClC"/>
</dbReference>
<sequence length="596" mass="64898">MAQKRIYRLLNPFLLWRLRHVSERVYVVWLAVLVGVLAGLAAVLLKTVIHWQQHRLAAAVTEPNRVFALSIYPVIGITLTALVTKYLLGGNLGRGIGPIIYSAARENAVVPRSKLYSQLVTAFLTVSFGGSAGTEAPISVTGAAIGSNAARVLRAGRRRRRLLTGCGAAAGVAAIFNAPIAGVLFAVEAILLELPAQYFIPLLISSATATVVSKALYAGQPFTLITNSWVLNTVPFYALLGPITALFSVYMIRTYHWFDHFVERWPGLRWQKVLAGGAALGLLIFLFPPLYGEGYTTVVQKLLDGHAQDLTDDSLFSVYGDNNVWWLLVLVFFTMMMKVVATSITVGAGGNGGMFGSSLVAGALCGFLFARLVNLTGLVALPEVHFVVLGMAGVLAGVVHAPLTAIFLIAEITGGYALFVPLMLVTSFSYLITKHFEPYSVYTRKLTLKGVDVYANRDQDLLSRLDLHRLIDTNFQPLRPGATLGELVEVFRHAHRDVFPVVGKSGLLRGIITLDMVRDTLFDGAHYTTTRVRELMQPPPALIHPADTAEHALALLERTATSALPVCDTDGLYLGFITKNVILARYRRELIEEGQA</sequence>
<keyword evidence="14" id="KW-1185">Reference proteome</keyword>
<feature type="domain" description="CBS" evidence="12">
    <location>
        <begin position="536"/>
        <end position="593"/>
    </location>
</feature>
<dbReference type="SUPFAM" id="SSF54631">
    <property type="entry name" value="CBS-domain pair"/>
    <property type="match status" value="1"/>
</dbReference>
<evidence type="ECO:0000256" key="6">
    <source>
        <dbReference type="ARBA" id="ARBA00023136"/>
    </source>
</evidence>
<proteinExistence type="predicted"/>
<comment type="caution">
    <text evidence="13">The sequence shown here is derived from an EMBL/GenBank/DDBJ whole genome shotgun (WGS) entry which is preliminary data.</text>
</comment>
<dbReference type="PROSITE" id="PS51371">
    <property type="entry name" value="CBS"/>
    <property type="match status" value="2"/>
</dbReference>
<dbReference type="PANTHER" id="PTHR43427:SF6">
    <property type="entry name" value="CHLORIDE CHANNEL PROTEIN CLC-E"/>
    <property type="match status" value="1"/>
</dbReference>
<evidence type="ECO:0000256" key="9">
    <source>
        <dbReference type="ARBA" id="ARBA00023303"/>
    </source>
</evidence>
<dbReference type="RefSeq" id="WP_144850986.1">
    <property type="nucleotide sequence ID" value="NZ_VMRJ01000005.1"/>
</dbReference>
<keyword evidence="3 11" id="KW-0812">Transmembrane</keyword>
<feature type="transmembrane region" description="Helical" evidence="11">
    <location>
        <begin position="229"/>
        <end position="253"/>
    </location>
</feature>
<dbReference type="AlphaFoldDB" id="A0A558BP57"/>
<dbReference type="Gene3D" id="1.10.3080.10">
    <property type="entry name" value="Clc chloride channel"/>
    <property type="match status" value="1"/>
</dbReference>
<keyword evidence="9" id="KW-0407">Ion channel</keyword>
<dbReference type="SUPFAM" id="SSF81340">
    <property type="entry name" value="Clc chloride channel"/>
    <property type="match status" value="1"/>
</dbReference>
<name>A0A558BP57_9BACT</name>
<evidence type="ECO:0000256" key="11">
    <source>
        <dbReference type="SAM" id="Phobius"/>
    </source>
</evidence>
<feature type="transmembrane region" description="Helical" evidence="11">
    <location>
        <begin position="324"/>
        <end position="348"/>
    </location>
</feature>
<keyword evidence="7" id="KW-0869">Chloride channel</keyword>
<dbReference type="PRINTS" id="PR00762">
    <property type="entry name" value="CLCHANNEL"/>
</dbReference>
<keyword evidence="8" id="KW-0868">Chloride</keyword>
<evidence type="ECO:0000256" key="8">
    <source>
        <dbReference type="ARBA" id="ARBA00023214"/>
    </source>
</evidence>
<dbReference type="InterPro" id="IPR050368">
    <property type="entry name" value="ClC-type_chloride_channel"/>
</dbReference>
<keyword evidence="6 11" id="KW-0472">Membrane</keyword>
<feature type="transmembrane region" description="Helical" evidence="11">
    <location>
        <begin position="416"/>
        <end position="433"/>
    </location>
</feature>
<dbReference type="GO" id="GO:0005254">
    <property type="term" value="F:chloride channel activity"/>
    <property type="evidence" value="ECO:0007669"/>
    <property type="project" value="UniProtKB-KW"/>
</dbReference>
<dbReference type="PANTHER" id="PTHR43427">
    <property type="entry name" value="CHLORIDE CHANNEL PROTEIN CLC-E"/>
    <property type="match status" value="1"/>
</dbReference>
<keyword evidence="4 11" id="KW-1133">Transmembrane helix</keyword>
<protein>
    <submittedName>
        <fullName evidence="13">Chloride channel protein</fullName>
    </submittedName>
</protein>
<evidence type="ECO:0000256" key="10">
    <source>
        <dbReference type="PROSITE-ProRule" id="PRU00703"/>
    </source>
</evidence>
<evidence type="ECO:0000256" key="3">
    <source>
        <dbReference type="ARBA" id="ARBA00022692"/>
    </source>
</evidence>
<dbReference type="InterPro" id="IPR014743">
    <property type="entry name" value="Cl-channel_core"/>
</dbReference>
<keyword evidence="2" id="KW-0813">Transport</keyword>
<dbReference type="InterPro" id="IPR046342">
    <property type="entry name" value="CBS_dom_sf"/>
</dbReference>
<dbReference type="Pfam" id="PF00654">
    <property type="entry name" value="Voltage_CLC"/>
    <property type="match status" value="1"/>
</dbReference>
<dbReference type="Proteomes" id="UP000317624">
    <property type="component" value="Unassembled WGS sequence"/>
</dbReference>
<dbReference type="InterPro" id="IPR000644">
    <property type="entry name" value="CBS_dom"/>
</dbReference>
<accession>A0A558BP57</accession>
<organism evidence="13 14">
    <name type="scientific">Hymenobacter setariae</name>
    <dbReference type="NCBI Taxonomy" id="2594794"/>
    <lineage>
        <taxon>Bacteria</taxon>
        <taxon>Pseudomonadati</taxon>
        <taxon>Bacteroidota</taxon>
        <taxon>Cytophagia</taxon>
        <taxon>Cytophagales</taxon>
        <taxon>Hymenobacteraceae</taxon>
        <taxon>Hymenobacter</taxon>
    </lineage>
</organism>
<feature type="transmembrane region" description="Helical" evidence="11">
    <location>
        <begin position="26"/>
        <end position="49"/>
    </location>
</feature>
<evidence type="ECO:0000259" key="12">
    <source>
        <dbReference type="PROSITE" id="PS51371"/>
    </source>
</evidence>
<feature type="domain" description="CBS" evidence="12">
    <location>
        <begin position="471"/>
        <end position="528"/>
    </location>
</feature>
<dbReference type="Pfam" id="PF00571">
    <property type="entry name" value="CBS"/>
    <property type="match status" value="2"/>
</dbReference>
<dbReference type="CDD" id="cd00400">
    <property type="entry name" value="Voltage_gated_ClC"/>
    <property type="match status" value="1"/>
</dbReference>
<feature type="transmembrane region" description="Helical" evidence="11">
    <location>
        <begin position="273"/>
        <end position="291"/>
    </location>
</feature>
<feature type="transmembrane region" description="Helical" evidence="11">
    <location>
        <begin position="198"/>
        <end position="217"/>
    </location>
</feature>
<dbReference type="EMBL" id="VMRJ01000005">
    <property type="protein sequence ID" value="TVT38294.1"/>
    <property type="molecule type" value="Genomic_DNA"/>
</dbReference>